<dbReference type="STRING" id="44576.SAMN05421881_102211"/>
<sequence length="320" mass="36118">MRVNRTCLQYACMLIFVAAMLSVPWEALRGEAFRDKQVYYEYFLYGKLILEFREFESVIDYFIHEFLWHFSVHFLVHELEIPLDYIFLAISAFLLTVFSLYLVKQHGTLSLLLLINPLVIDLAFSQFRSALAIACLGAAFLVRRSSLAYAFAGIALLFHTAASIFIVINACVHFGQRYMARHGKSGLGAIGFFVGLGVFVSLLIGPLREIILALLGDRRVHYPDQSSTFLYISFWSGLLIALILHAKKHALSKAQSISAVILSLVTTNLFTGGYSTRFLATMFPFLVSSVLTIDRGIKPLILTAFVAYTALQWLFWLNVI</sequence>
<proteinExistence type="predicted"/>
<evidence type="ECO:0000256" key="1">
    <source>
        <dbReference type="SAM" id="Phobius"/>
    </source>
</evidence>
<feature type="transmembrane region" description="Helical" evidence="1">
    <location>
        <begin position="228"/>
        <end position="245"/>
    </location>
</feature>
<feature type="transmembrane region" description="Helical" evidence="1">
    <location>
        <begin position="115"/>
        <end position="142"/>
    </location>
</feature>
<evidence type="ECO:0008006" key="4">
    <source>
        <dbReference type="Google" id="ProtNLM"/>
    </source>
</evidence>
<name>A0A1H3HWC8_9PROT</name>
<gene>
    <name evidence="2" type="ORF">SAMN05421881_102211</name>
</gene>
<feature type="transmembrane region" description="Helical" evidence="1">
    <location>
        <begin position="7"/>
        <end position="25"/>
    </location>
</feature>
<evidence type="ECO:0000313" key="2">
    <source>
        <dbReference type="EMBL" id="SDY19029.1"/>
    </source>
</evidence>
<keyword evidence="1" id="KW-0472">Membrane</keyword>
<feature type="transmembrane region" description="Helical" evidence="1">
    <location>
        <begin position="300"/>
        <end position="319"/>
    </location>
</feature>
<dbReference type="AlphaFoldDB" id="A0A1H3HWC8"/>
<keyword evidence="1" id="KW-1133">Transmembrane helix</keyword>
<feature type="transmembrane region" description="Helical" evidence="1">
    <location>
        <begin position="257"/>
        <end position="280"/>
    </location>
</feature>
<feature type="transmembrane region" description="Helical" evidence="1">
    <location>
        <begin position="148"/>
        <end position="175"/>
    </location>
</feature>
<feature type="transmembrane region" description="Helical" evidence="1">
    <location>
        <begin position="85"/>
        <end position="103"/>
    </location>
</feature>
<evidence type="ECO:0000313" key="3">
    <source>
        <dbReference type="Proteomes" id="UP000198640"/>
    </source>
</evidence>
<protein>
    <recommendedName>
        <fullName evidence="4">EpsG family protein</fullName>
    </recommendedName>
</protein>
<keyword evidence="1" id="KW-0812">Transmembrane</keyword>
<organism evidence="2 3">
    <name type="scientific">Nitrosomonas halophila</name>
    <dbReference type="NCBI Taxonomy" id="44576"/>
    <lineage>
        <taxon>Bacteria</taxon>
        <taxon>Pseudomonadati</taxon>
        <taxon>Pseudomonadota</taxon>
        <taxon>Betaproteobacteria</taxon>
        <taxon>Nitrosomonadales</taxon>
        <taxon>Nitrosomonadaceae</taxon>
        <taxon>Nitrosomonas</taxon>
    </lineage>
</organism>
<keyword evidence="3" id="KW-1185">Reference proteome</keyword>
<dbReference type="Proteomes" id="UP000198640">
    <property type="component" value="Unassembled WGS sequence"/>
</dbReference>
<reference evidence="2 3" key="1">
    <citation type="submission" date="2016-10" db="EMBL/GenBank/DDBJ databases">
        <authorList>
            <person name="de Groot N.N."/>
        </authorList>
    </citation>
    <scope>NUCLEOTIDE SEQUENCE [LARGE SCALE GENOMIC DNA]</scope>
    <source>
        <strain evidence="2 3">Nm1</strain>
    </source>
</reference>
<accession>A0A1H3HWC8</accession>
<dbReference type="EMBL" id="FNOY01000022">
    <property type="protein sequence ID" value="SDY19029.1"/>
    <property type="molecule type" value="Genomic_DNA"/>
</dbReference>
<feature type="transmembrane region" description="Helical" evidence="1">
    <location>
        <begin position="187"/>
        <end position="208"/>
    </location>
</feature>